<dbReference type="GO" id="GO:1901982">
    <property type="term" value="F:maltose binding"/>
    <property type="evidence" value="ECO:0007669"/>
    <property type="project" value="TreeGrafter"/>
</dbReference>
<feature type="compositionally biased region" description="Acidic residues" evidence="4">
    <location>
        <begin position="247"/>
        <end position="258"/>
    </location>
</feature>
<reference evidence="5 6" key="1">
    <citation type="submission" date="2019-05" db="EMBL/GenBank/DDBJ databases">
        <authorList>
            <person name="Narsing Rao M.P."/>
            <person name="Li W.J."/>
        </authorList>
    </citation>
    <scope>NUCLEOTIDE SEQUENCE [LARGE SCALE GENOMIC DNA]</scope>
    <source>
        <strain evidence="5 6">SYSU_K30003</strain>
    </source>
</reference>
<evidence type="ECO:0000313" key="6">
    <source>
        <dbReference type="Proteomes" id="UP000309676"/>
    </source>
</evidence>
<name>A0A5R9G7L7_9BACL</name>
<dbReference type="GO" id="GO:0042956">
    <property type="term" value="P:maltodextrin transmembrane transport"/>
    <property type="evidence" value="ECO:0007669"/>
    <property type="project" value="TreeGrafter"/>
</dbReference>
<dbReference type="Gene3D" id="3.40.190.10">
    <property type="entry name" value="Periplasmic binding protein-like II"/>
    <property type="match status" value="1"/>
</dbReference>
<dbReference type="GO" id="GO:0015768">
    <property type="term" value="P:maltose transport"/>
    <property type="evidence" value="ECO:0007669"/>
    <property type="project" value="TreeGrafter"/>
</dbReference>
<dbReference type="EMBL" id="VCIW01000015">
    <property type="protein sequence ID" value="TLS50376.1"/>
    <property type="molecule type" value="Genomic_DNA"/>
</dbReference>
<keyword evidence="6" id="KW-1185">Reference proteome</keyword>
<evidence type="ECO:0000313" key="5">
    <source>
        <dbReference type="EMBL" id="TLS50376.1"/>
    </source>
</evidence>
<dbReference type="PANTHER" id="PTHR30061">
    <property type="entry name" value="MALTOSE-BINDING PERIPLASMIC PROTEIN"/>
    <property type="match status" value="1"/>
</dbReference>
<evidence type="ECO:0000256" key="3">
    <source>
        <dbReference type="ARBA" id="ARBA00022729"/>
    </source>
</evidence>
<evidence type="ECO:0000256" key="2">
    <source>
        <dbReference type="ARBA" id="ARBA00022448"/>
    </source>
</evidence>
<dbReference type="OrthoDB" id="2585476at2"/>
<comment type="similarity">
    <text evidence="1">Belongs to the bacterial solute-binding protein 1 family.</text>
</comment>
<feature type="compositionally biased region" description="Low complexity" evidence="4">
    <location>
        <begin position="237"/>
        <end position="246"/>
    </location>
</feature>
<organism evidence="5 6">
    <name type="scientific">Paenibacillus antri</name>
    <dbReference type="NCBI Taxonomy" id="2582848"/>
    <lineage>
        <taxon>Bacteria</taxon>
        <taxon>Bacillati</taxon>
        <taxon>Bacillota</taxon>
        <taxon>Bacilli</taxon>
        <taxon>Bacillales</taxon>
        <taxon>Paenibacillaceae</taxon>
        <taxon>Paenibacillus</taxon>
    </lineage>
</organism>
<keyword evidence="3" id="KW-0732">Signal</keyword>
<dbReference type="AlphaFoldDB" id="A0A5R9G7L7"/>
<dbReference type="SUPFAM" id="SSF53850">
    <property type="entry name" value="Periplasmic binding protein-like II"/>
    <property type="match status" value="1"/>
</dbReference>
<dbReference type="PANTHER" id="PTHR30061:SF50">
    <property type="entry name" value="MALTOSE_MALTODEXTRIN-BINDING PERIPLASMIC PROTEIN"/>
    <property type="match status" value="1"/>
</dbReference>
<dbReference type="Proteomes" id="UP000309676">
    <property type="component" value="Unassembled WGS sequence"/>
</dbReference>
<evidence type="ECO:0000256" key="1">
    <source>
        <dbReference type="ARBA" id="ARBA00008520"/>
    </source>
</evidence>
<dbReference type="Pfam" id="PF01547">
    <property type="entry name" value="SBP_bac_1"/>
    <property type="match status" value="1"/>
</dbReference>
<dbReference type="InterPro" id="IPR006059">
    <property type="entry name" value="SBP"/>
</dbReference>
<dbReference type="RefSeq" id="WP_138196086.1">
    <property type="nucleotide sequence ID" value="NZ_VCIW01000015.1"/>
</dbReference>
<protein>
    <submittedName>
        <fullName evidence="5">Extracellular solute-binding protein</fullName>
    </submittedName>
</protein>
<proteinExistence type="inferred from homology"/>
<keyword evidence="2" id="KW-0813">Transport</keyword>
<accession>A0A5R9G7L7</accession>
<sequence>MRKWFVIVMAAIGMTLFMLLGLGDVARVEAPDPFGTTAAPETGLPDEATAPRVALRAVVSLEPGTFEGLRRATERYESIRPNVAVSLQNVAADELRGNVRTSTETGDAPDIMLYPTEWVRREAAEGRLLSLDDYVPAERQSQWFETVRGAVRWNGYLWGVPADWDPYVFVFREDDAFGSSIADAPPTASAWLEYADGGDAGALAGATAEYGAALLRHWSARLEDEAAESPANDEGPDAVAAASGEAEAAESGDAEPPEAAEGAQLDEASAEAAPIRGTAAAVAKGEAVWALAPLSQALAAQAAEPSARLTASAFVPDPEAAGGLPPFAGRSYVVSPATDHAAEAADWIRFVTDASTVEEFGTVGGERWPVTRSSFGLPSSFASGKPTVLGATGPAGALALPDANGLDARDAMNALRPLIRMIDAARASYGTPPEELPPSGDGP</sequence>
<evidence type="ECO:0000256" key="4">
    <source>
        <dbReference type="SAM" id="MobiDB-lite"/>
    </source>
</evidence>
<gene>
    <name evidence="5" type="ORF">FE782_20325</name>
</gene>
<comment type="caution">
    <text evidence="5">The sequence shown here is derived from an EMBL/GenBank/DDBJ whole genome shotgun (WGS) entry which is preliminary data.</text>
</comment>
<dbReference type="GO" id="GO:0055052">
    <property type="term" value="C:ATP-binding cassette (ABC) transporter complex, substrate-binding subunit-containing"/>
    <property type="evidence" value="ECO:0007669"/>
    <property type="project" value="TreeGrafter"/>
</dbReference>
<feature type="region of interest" description="Disordered" evidence="4">
    <location>
        <begin position="225"/>
        <end position="269"/>
    </location>
</feature>